<dbReference type="GO" id="GO:0003677">
    <property type="term" value="F:DNA binding"/>
    <property type="evidence" value="ECO:0007669"/>
    <property type="project" value="InterPro"/>
</dbReference>
<dbReference type="STRING" id="40335.Ltuc_0708"/>
<dbReference type="Proteomes" id="UP000054693">
    <property type="component" value="Unassembled WGS sequence"/>
</dbReference>
<dbReference type="RefSeq" id="WP_058519955.1">
    <property type="nucleotide sequence ID" value="NZ_CAAAIP010000001.1"/>
</dbReference>
<sequence>MKNTAGVLIDENIMKALGAHTAKAIRVKSAQMEAAIAAKLEELEFLVAEGFSTDKLVKAKVGGNHQVLELSFDPSYTDWNDQTRTSALIVEAINNGLFQIDDAIETEISTIKYEYVGEVIRSMQEKKD</sequence>
<evidence type="ECO:0000313" key="2">
    <source>
        <dbReference type="Proteomes" id="UP000054693"/>
    </source>
</evidence>
<dbReference type="PATRIC" id="fig|40335.7.peg.744"/>
<dbReference type="EMBL" id="LNZA01000001">
    <property type="protein sequence ID" value="KTD72861.1"/>
    <property type="molecule type" value="Genomic_DNA"/>
</dbReference>
<dbReference type="SUPFAM" id="SSF82607">
    <property type="entry name" value="YbaB-like"/>
    <property type="match status" value="1"/>
</dbReference>
<keyword evidence="2" id="KW-1185">Reference proteome</keyword>
<proteinExistence type="predicted"/>
<protein>
    <submittedName>
        <fullName evidence="1">Uncharacterized protein</fullName>
    </submittedName>
</protein>
<gene>
    <name evidence="1" type="ORF">Ltuc_0708</name>
</gene>
<name>A0A0W0ZUL1_9GAMM</name>
<organism evidence="1 2">
    <name type="scientific">Legionella tucsonensis</name>
    <dbReference type="NCBI Taxonomy" id="40335"/>
    <lineage>
        <taxon>Bacteria</taxon>
        <taxon>Pseudomonadati</taxon>
        <taxon>Pseudomonadota</taxon>
        <taxon>Gammaproteobacteria</taxon>
        <taxon>Legionellales</taxon>
        <taxon>Legionellaceae</taxon>
        <taxon>Legionella</taxon>
    </lineage>
</organism>
<comment type="caution">
    <text evidence="1">The sequence shown here is derived from an EMBL/GenBank/DDBJ whole genome shotgun (WGS) entry which is preliminary data.</text>
</comment>
<dbReference type="AlphaFoldDB" id="A0A0W0ZUL1"/>
<dbReference type="InterPro" id="IPR004401">
    <property type="entry name" value="YbaB/EbfC"/>
</dbReference>
<dbReference type="Pfam" id="PF02575">
    <property type="entry name" value="YbaB_DNA_bd"/>
    <property type="match status" value="1"/>
</dbReference>
<accession>A0A0W0ZUL1</accession>
<dbReference type="InterPro" id="IPR036894">
    <property type="entry name" value="YbaB-like_sf"/>
</dbReference>
<reference evidence="1 2" key="1">
    <citation type="submission" date="2015-11" db="EMBL/GenBank/DDBJ databases">
        <title>Genomic analysis of 38 Legionella species identifies large and diverse effector repertoires.</title>
        <authorList>
            <person name="Burstein D."/>
            <person name="Amaro F."/>
            <person name="Zusman T."/>
            <person name="Lifshitz Z."/>
            <person name="Cohen O."/>
            <person name="Gilbert J.A."/>
            <person name="Pupko T."/>
            <person name="Shuman H.A."/>
            <person name="Segal G."/>
        </authorList>
    </citation>
    <scope>NUCLEOTIDE SEQUENCE [LARGE SCALE GENOMIC DNA]</scope>
    <source>
        <strain evidence="1 2">ATCC 49180</strain>
    </source>
</reference>
<dbReference type="Gene3D" id="3.30.1310.10">
    <property type="entry name" value="Nucleoid-associated protein YbaB-like domain"/>
    <property type="match status" value="1"/>
</dbReference>
<evidence type="ECO:0000313" key="1">
    <source>
        <dbReference type="EMBL" id="KTD72861.1"/>
    </source>
</evidence>
<dbReference type="OrthoDB" id="5653689at2"/>